<dbReference type="NCBIfam" id="TIGR00215">
    <property type="entry name" value="lpxB"/>
    <property type="match status" value="1"/>
</dbReference>
<dbReference type="GO" id="GO:0016020">
    <property type="term" value="C:membrane"/>
    <property type="evidence" value="ECO:0007669"/>
    <property type="project" value="GOC"/>
</dbReference>
<dbReference type="PANTHER" id="PTHR30372">
    <property type="entry name" value="LIPID-A-DISACCHARIDE SYNTHASE"/>
    <property type="match status" value="1"/>
</dbReference>
<reference evidence="12" key="1">
    <citation type="submission" date="2021-01" db="EMBL/GenBank/DDBJ databases">
        <title>Rhizobium sp. strain KVB221 16S ribosomal RNA gene Genome sequencing and assembly.</title>
        <authorList>
            <person name="Kang M."/>
        </authorList>
    </citation>
    <scope>NUCLEOTIDE SEQUENCE</scope>
    <source>
        <strain evidence="12">KVB221</strain>
    </source>
</reference>
<dbReference type="Proteomes" id="UP000633219">
    <property type="component" value="Unassembled WGS sequence"/>
</dbReference>
<evidence type="ECO:0000256" key="1">
    <source>
        <dbReference type="ARBA" id="ARBA00002056"/>
    </source>
</evidence>
<name>A0A937CPU8_9HYPH</name>
<evidence type="ECO:0000256" key="11">
    <source>
        <dbReference type="NCBIfam" id="TIGR00215"/>
    </source>
</evidence>
<dbReference type="GO" id="GO:0005543">
    <property type="term" value="F:phospholipid binding"/>
    <property type="evidence" value="ECO:0007669"/>
    <property type="project" value="TreeGrafter"/>
</dbReference>
<dbReference type="SUPFAM" id="SSF53756">
    <property type="entry name" value="UDP-Glycosyltransferase/glycogen phosphorylase"/>
    <property type="match status" value="1"/>
</dbReference>
<evidence type="ECO:0000256" key="10">
    <source>
        <dbReference type="ARBA" id="ARBA00048975"/>
    </source>
</evidence>
<evidence type="ECO:0000313" key="13">
    <source>
        <dbReference type="Proteomes" id="UP000633219"/>
    </source>
</evidence>
<keyword evidence="9" id="KW-0443">Lipid metabolism</keyword>
<keyword evidence="6" id="KW-0441">Lipid A biosynthesis</keyword>
<evidence type="ECO:0000313" key="12">
    <source>
        <dbReference type="EMBL" id="MBL0372998.1"/>
    </source>
</evidence>
<protein>
    <recommendedName>
        <fullName evidence="4 11">Lipid-A-disaccharide synthase</fullName>
        <ecNumber evidence="3 11">2.4.1.182</ecNumber>
    </recommendedName>
</protein>
<comment type="similarity">
    <text evidence="2">Belongs to the LpxB family.</text>
</comment>
<proteinExistence type="inferred from homology"/>
<sequence length="392" mass="42690">MSAPLKVAVIAGESSGDLLGADLVAALRSQADREIELVGVGGPALTAAGMQSLFDFAELSIMGVTAVLKKLPRLVRLIGKTADEIVKAEPDVLVIIDSPDFTHRVARKVREKLPNLPIVNYVCPSVWAWKEYRAKDMLGYVDHVLAVLPFEPEVMARLGGPPTTYIGHRLRSLERLLEARAEVESRRAAGQTPVPAIALLPGSRGVEIRRLLPLIGSTLNAMTARGRQYRLLLPAVPHQVALVRGIVADWPQKPEIFVGESEKWAAFSQADAALAASGTVLLELALTGIPALSIYKTDFWIRLVLSRIKTWSGALPNLIADYPLMPEYFDEFIRPAMLARSMEQLVAPTPMRAAMLAGYQTVFDRMRTERPAGDAGAAIVLDLVANRKASRP</sequence>
<organism evidence="12 13">
    <name type="scientific">Rhizobium setariae</name>
    <dbReference type="NCBI Taxonomy" id="2801340"/>
    <lineage>
        <taxon>Bacteria</taxon>
        <taxon>Pseudomonadati</taxon>
        <taxon>Pseudomonadota</taxon>
        <taxon>Alphaproteobacteria</taxon>
        <taxon>Hyphomicrobiales</taxon>
        <taxon>Rhizobiaceae</taxon>
        <taxon>Rhizobium/Agrobacterium group</taxon>
        <taxon>Rhizobium</taxon>
    </lineage>
</organism>
<dbReference type="Pfam" id="PF02684">
    <property type="entry name" value="LpxB"/>
    <property type="match status" value="1"/>
</dbReference>
<dbReference type="GO" id="GO:0009245">
    <property type="term" value="P:lipid A biosynthetic process"/>
    <property type="evidence" value="ECO:0007669"/>
    <property type="project" value="UniProtKB-UniRule"/>
</dbReference>
<dbReference type="EMBL" id="JAEQNC010000006">
    <property type="protein sequence ID" value="MBL0372998.1"/>
    <property type="molecule type" value="Genomic_DNA"/>
</dbReference>
<dbReference type="GO" id="GO:0008915">
    <property type="term" value="F:lipid-A-disaccharide synthase activity"/>
    <property type="evidence" value="ECO:0007669"/>
    <property type="project" value="UniProtKB-UniRule"/>
</dbReference>
<evidence type="ECO:0000256" key="2">
    <source>
        <dbReference type="ARBA" id="ARBA00007868"/>
    </source>
</evidence>
<evidence type="ECO:0000256" key="9">
    <source>
        <dbReference type="ARBA" id="ARBA00023098"/>
    </source>
</evidence>
<evidence type="ECO:0000256" key="7">
    <source>
        <dbReference type="ARBA" id="ARBA00022676"/>
    </source>
</evidence>
<comment type="function">
    <text evidence="1">Condensation of UDP-2,3-diacylglucosamine and 2,3-diacylglucosamine-1-phosphate to form lipid A disaccharide, a precursor of lipid A, a phosphorylated glycolipid that anchors the lipopolysaccharide to the outer membrane of the cell.</text>
</comment>
<gene>
    <name evidence="12" type="primary">lpxB</name>
    <name evidence="12" type="ORF">JJB09_13265</name>
</gene>
<dbReference type="EC" id="2.4.1.182" evidence="3 11"/>
<keyword evidence="13" id="KW-1185">Reference proteome</keyword>
<comment type="caution">
    <text evidence="12">The sequence shown here is derived from an EMBL/GenBank/DDBJ whole genome shotgun (WGS) entry which is preliminary data.</text>
</comment>
<dbReference type="PANTHER" id="PTHR30372:SF4">
    <property type="entry name" value="LIPID-A-DISACCHARIDE SYNTHASE, MITOCHONDRIAL-RELATED"/>
    <property type="match status" value="1"/>
</dbReference>
<dbReference type="RefSeq" id="WP_201658654.1">
    <property type="nucleotide sequence ID" value="NZ_JAEQNC010000006.1"/>
</dbReference>
<comment type="catalytic activity">
    <reaction evidence="10">
        <text>a lipid X + a UDP-2-N,3-O-bis[(3R)-3-hydroxyacyl]-alpha-D-glucosamine = a lipid A disaccharide + UDP + H(+)</text>
        <dbReference type="Rhea" id="RHEA:67828"/>
        <dbReference type="ChEBI" id="CHEBI:15378"/>
        <dbReference type="ChEBI" id="CHEBI:58223"/>
        <dbReference type="ChEBI" id="CHEBI:137748"/>
        <dbReference type="ChEBI" id="CHEBI:176338"/>
        <dbReference type="ChEBI" id="CHEBI:176343"/>
        <dbReference type="EC" id="2.4.1.182"/>
    </reaction>
</comment>
<dbReference type="InterPro" id="IPR003835">
    <property type="entry name" value="Glyco_trans_19"/>
</dbReference>
<keyword evidence="8 12" id="KW-0808">Transferase</keyword>
<dbReference type="AlphaFoldDB" id="A0A937CPU8"/>
<accession>A0A937CPU8</accession>
<evidence type="ECO:0000256" key="6">
    <source>
        <dbReference type="ARBA" id="ARBA00022556"/>
    </source>
</evidence>
<keyword evidence="5" id="KW-0444">Lipid biosynthesis</keyword>
<keyword evidence="7 12" id="KW-0328">Glycosyltransferase</keyword>
<evidence type="ECO:0000256" key="4">
    <source>
        <dbReference type="ARBA" id="ARBA00020902"/>
    </source>
</evidence>
<evidence type="ECO:0000256" key="3">
    <source>
        <dbReference type="ARBA" id="ARBA00012687"/>
    </source>
</evidence>
<evidence type="ECO:0000256" key="8">
    <source>
        <dbReference type="ARBA" id="ARBA00022679"/>
    </source>
</evidence>
<evidence type="ECO:0000256" key="5">
    <source>
        <dbReference type="ARBA" id="ARBA00022516"/>
    </source>
</evidence>